<dbReference type="RefSeq" id="WP_399644952.1">
    <property type="nucleotide sequence ID" value="NZ_JBITYG010000002.1"/>
</dbReference>
<comment type="caution">
    <text evidence="2">The sequence shown here is derived from an EMBL/GenBank/DDBJ whole genome shotgun (WGS) entry which is preliminary data.</text>
</comment>
<accession>A0ABW8C115</accession>
<reference evidence="2 3" key="1">
    <citation type="submission" date="2024-10" db="EMBL/GenBank/DDBJ databases">
        <title>The Natural Products Discovery Center: Release of the First 8490 Sequenced Strains for Exploring Actinobacteria Biosynthetic Diversity.</title>
        <authorList>
            <person name="Kalkreuter E."/>
            <person name="Kautsar S.A."/>
            <person name="Yang D."/>
            <person name="Bader C.D."/>
            <person name="Teijaro C.N."/>
            <person name="Fluegel L."/>
            <person name="Davis C.M."/>
            <person name="Simpson J.R."/>
            <person name="Lauterbach L."/>
            <person name="Steele A.D."/>
            <person name="Gui C."/>
            <person name="Meng S."/>
            <person name="Li G."/>
            <person name="Viehrig K."/>
            <person name="Ye F."/>
            <person name="Su P."/>
            <person name="Kiefer A.F."/>
            <person name="Nichols A."/>
            <person name="Cepeda A.J."/>
            <person name="Yan W."/>
            <person name="Fan B."/>
            <person name="Jiang Y."/>
            <person name="Adhikari A."/>
            <person name="Zheng C.-J."/>
            <person name="Schuster L."/>
            <person name="Cowan T.M."/>
            <person name="Smanski M.J."/>
            <person name="Chevrette M.G."/>
            <person name="De Carvalho L.P.S."/>
            <person name="Shen B."/>
        </authorList>
    </citation>
    <scope>NUCLEOTIDE SEQUENCE [LARGE SCALE GENOMIC DNA]</scope>
    <source>
        <strain evidence="2 3">NPDC053399</strain>
    </source>
</reference>
<keyword evidence="3" id="KW-1185">Reference proteome</keyword>
<evidence type="ECO:0000259" key="1">
    <source>
        <dbReference type="Pfam" id="PF17648"/>
    </source>
</evidence>
<feature type="domain" description="Luciferase" evidence="1">
    <location>
        <begin position="35"/>
        <end position="97"/>
    </location>
</feature>
<dbReference type="Pfam" id="PF17648">
    <property type="entry name" value="Luciferase"/>
    <property type="match status" value="1"/>
</dbReference>
<dbReference type="InterPro" id="IPR040841">
    <property type="entry name" value="Luciferase_dom"/>
</dbReference>
<dbReference type="Proteomes" id="UP001614394">
    <property type="component" value="Unassembled WGS sequence"/>
</dbReference>
<evidence type="ECO:0000313" key="3">
    <source>
        <dbReference type="Proteomes" id="UP001614394"/>
    </source>
</evidence>
<evidence type="ECO:0000313" key="2">
    <source>
        <dbReference type="EMBL" id="MFI9100090.1"/>
    </source>
</evidence>
<organism evidence="2 3">
    <name type="scientific">Streptomyces fildesensis</name>
    <dbReference type="NCBI Taxonomy" id="375757"/>
    <lineage>
        <taxon>Bacteria</taxon>
        <taxon>Bacillati</taxon>
        <taxon>Actinomycetota</taxon>
        <taxon>Actinomycetes</taxon>
        <taxon>Kitasatosporales</taxon>
        <taxon>Streptomycetaceae</taxon>
        <taxon>Streptomyces</taxon>
    </lineage>
</organism>
<gene>
    <name evidence="2" type="ORF">ACIGXA_06170</name>
</gene>
<proteinExistence type="predicted"/>
<dbReference type="EMBL" id="JBITYG010000002">
    <property type="protein sequence ID" value="MFI9100090.1"/>
    <property type="molecule type" value="Genomic_DNA"/>
</dbReference>
<sequence length="125" mass="13440">MNSARHAREQLMSWPGLTGGRASCGSEYCVRTGAQEIVHFHSEQEAEVHLSRTMVTKLLPALSESTALRVHNGSGWVTVRLDCRTDIDLLITLVSAALQAGPAVAAEELSGLAADPCTHQRQYAA</sequence>
<name>A0ABW8C115_9ACTN</name>
<protein>
    <submittedName>
        <fullName evidence="2">Luciferase family protein</fullName>
    </submittedName>
</protein>